<dbReference type="GO" id="GO:0006979">
    <property type="term" value="P:response to oxidative stress"/>
    <property type="evidence" value="ECO:0007669"/>
    <property type="project" value="InterPro"/>
</dbReference>
<proteinExistence type="predicted"/>
<sequence length="2040" mass="210126">MRWRPDLRHSSRSQRFARAVVGILVAATIASLALVAGISNNSAHAAAPVGQGFNLNAGDLRFILTQIKIAEAHAAGGQLLGPGPNQVSSPLLPFGLRTVDGSLNNLQPGQSKFGAADTIFPRLLVPKYRQAEGATFDPDGPGPLGVGSPSAYTQKSGLVFDSLPRRVSNLVVDQTSSNPAAVAAAGVGAVPDPVSGTLFIPNRAPDLGLAAPFNGVFTLFGQFFDHGLDLLTKGGSGAVFMPLQADDPLFNPAPGTPNFMVLTRGSNQPGADGILGTADDVQEGTNTTTPFVDQNQTYTSHPSHQVFLRQYTLLAGKPLSTGKLLEGALGNIGNWADVKAQARTMLGIQLTDADVTDVPLLATDPYGRFLPGPVRGMPQIVMPGNVLVEGDPAANGGLGVAVAGSVKTGHAFLNDIAHSAAPTFSSPGVLFPDTDTSVGGSLVPAVPAGSYDNELLDKHFITGDGRGNENIGLTAIHTVFHAEHNRLVDEIGLPGGLLDTLLTPAEVADWKSVNPASGWGYGERLFQAAKFVTEMEYQHLVFEEFARKVQPSIRVFDAYHSNIDPAIVAEFAHTVYRFGHSMLDETVARTNASGTTNDIPLFGAFLNPVEFNNGGGAGTLTADLAAGSIVRGMSRQVGNEIDEFVTDVLRNRLVGLPLDLPAINIARGRSEGIPSLNSARRQFFAATGNSALAPYGSWTDFAPSLKHPQTLVNLVAAYGTHPNITGLDPDGAGPILAGGLRARRAAADQLVNGTTLPGPDGILAGAGGADDILPPANRLDFMNGTGAWADVSGVTITGLDDVDFWVGGLAEAQSPFGGMLGSTFDFVFKTQLENLQDGDRFYYLSRLAGLNLVTQVEGNTFAELIARNTGVEGLPADVFSRADLLFNLANLGTSGPILDDPSTPQVESTMPDLTRMPDGTIRYTGPLHVVWNGTDNPAVVDRIRSSLGDDTLRGNGGVDIMEGGTGNDQFIGGAGDDILTDTFGNDDFKGGDGNDVISSGPGFDVDQGGRGSDFIVGGADPTETFAGPGNDVVFAGESTDTAFGGDGHDWIEGGNQGDVLVGEDGAPFALDPTPSNDVLAGDGGDDKLQGEGGDDIMVAGPGLDNFDGMLGFDWVTHRLDPQAADSDLLRLIGVVPVPILLVDRFRRVEGLSGWNKDDILRGDNETALTLAGLGQELTAAGINNIPGLAGLLPAGAIQFTGGNIILGGAGSDLIEGRGGNDIIDGDAWLNVQLRAPDLANPGLFKLVDSMTQLRTDVLAGRINPGDITVVRSIVTTGVLPADVDTAVFSGARASYTLTTNADGTLTVAHLGGAGIDGTDTLRNTERLTFSDQTILVPTPPANTVLPSVSGVAQVGQTLTSSTGTWTGTTPITFTQQWQSCVGVTCSNIVGATGSTYVPVVADVGKTLRVHVTASNGAGPPVAADSVQTVVVTAAAVAPPVNTVLPSVSGIAQVGQLLTGSTGTWSGTTPITFTRQWQSCVGATCSDIALATGSTYVPVVADVGKTLRVHVTATNIAGGPIAADSVETAVVAAAPAVTSLVPDPDFELSPTPWFFTNGAGTFTWATDQSLSPTHALKIVTSASTLSRWLTNTSLVAAQAGRTYTARVSAKTSGVAGAARLTLTFWNASSVYLGVTADSASLAGTQDWTPLTVSRQAPAGTAFVRVELRLNGPGSAWFDNLLLSDGSVPPPSPVAPTLLALPLVSGLPQVGQTLSVSTGLWSNVPTSFAYQWLRCDAGGAGCVSIGLATASSYLVGAADLGSTLRARVTASNVAGPGAPATSAQTAVVTAPPPPAPPVNTVLPSVSGIAQVGQLLTGSTGTWSGTTPITFTRQWQSCVGATCSDIALATGSTYVPVVADVGNTLRVHVTATNIAGGPIAADSVETAVVAAAPAVTSLVPDPDFELSPTPWFFTNGAGTFTWATDQSLSPTHALKIVTSASTLSRWLTNTSLVAAQAGRTYTARVSAKTSGVAGAARLTLTFWNASSVYLGVTADSASLAGTQDWTPLTVSRQAPAGTAFVRVELRLNGPGSAWFDNLLLTQP</sequence>
<dbReference type="PANTHER" id="PTHR11475">
    <property type="entry name" value="OXIDASE/PEROXIDASE"/>
    <property type="match status" value="1"/>
</dbReference>
<dbReference type="SUPFAM" id="SSF48113">
    <property type="entry name" value="Heme-dependent peroxidases"/>
    <property type="match status" value="1"/>
</dbReference>
<dbReference type="CDD" id="cd09821">
    <property type="entry name" value="An_peroxidase_bacterial_2"/>
    <property type="match status" value="1"/>
</dbReference>
<feature type="region of interest" description="Disordered" evidence="4">
    <location>
        <begin position="897"/>
        <end position="916"/>
    </location>
</feature>
<reference evidence="6" key="2">
    <citation type="journal article" date="2019" name="MicrobiologyOpen">
        <title>High-quality draft genome sequence of Gaiella occulta isolated from a 150 meter deep mineral water borehole and comparison with the genome sequences of other deep-branching lineages of the phylum Actinobacteria.</title>
        <authorList>
            <person name="Severino R."/>
            <person name="Froufe H.J.C."/>
            <person name="Barroso C."/>
            <person name="Albuquerque L."/>
            <person name="Lobo-da-Cunha A."/>
            <person name="da Costa M.S."/>
            <person name="Egas C."/>
        </authorList>
    </citation>
    <scope>NUCLEOTIDE SEQUENCE [LARGE SCALE GENOMIC DNA]</scope>
    <source>
        <strain evidence="6">F2-233</strain>
    </source>
</reference>
<dbReference type="SUPFAM" id="SSF51120">
    <property type="entry name" value="beta-Roll"/>
    <property type="match status" value="2"/>
</dbReference>
<evidence type="ECO:0000313" key="5">
    <source>
        <dbReference type="EMBL" id="RDI74833.1"/>
    </source>
</evidence>
<dbReference type="InterPro" id="IPR010255">
    <property type="entry name" value="Haem_peroxidase_sf"/>
</dbReference>
<dbReference type="InterPro" id="IPR019791">
    <property type="entry name" value="Haem_peroxidase_animal"/>
</dbReference>
<protein>
    <submittedName>
        <fullName evidence="5">Heme peroxidase</fullName>
    </submittedName>
</protein>
<organism evidence="5 6">
    <name type="scientific">Gaiella occulta</name>
    <dbReference type="NCBI Taxonomy" id="1002870"/>
    <lineage>
        <taxon>Bacteria</taxon>
        <taxon>Bacillati</taxon>
        <taxon>Actinomycetota</taxon>
        <taxon>Thermoleophilia</taxon>
        <taxon>Gaiellales</taxon>
        <taxon>Gaiellaceae</taxon>
        <taxon>Gaiella</taxon>
    </lineage>
</organism>
<gene>
    <name evidence="5" type="ORF">Gocc_1722</name>
</gene>
<evidence type="ECO:0000256" key="1">
    <source>
        <dbReference type="ARBA" id="ARBA00004613"/>
    </source>
</evidence>
<dbReference type="Gene3D" id="2.60.120.260">
    <property type="entry name" value="Galactose-binding domain-like"/>
    <property type="match status" value="2"/>
</dbReference>
<dbReference type="InterPro" id="IPR037120">
    <property type="entry name" value="Haem_peroxidase_sf_animal"/>
</dbReference>
<dbReference type="PRINTS" id="PR00313">
    <property type="entry name" value="CABNDNGRPT"/>
</dbReference>
<dbReference type="InterPro" id="IPR001343">
    <property type="entry name" value="Hemolysn_Ca-bd"/>
</dbReference>
<comment type="caution">
    <text evidence="5">The sequence shown here is derived from an EMBL/GenBank/DDBJ whole genome shotgun (WGS) entry which is preliminary data.</text>
</comment>
<dbReference type="GO" id="GO:0005509">
    <property type="term" value="F:calcium ion binding"/>
    <property type="evidence" value="ECO:0007669"/>
    <property type="project" value="InterPro"/>
</dbReference>
<reference evidence="5 6" key="1">
    <citation type="submission" date="2018-07" db="EMBL/GenBank/DDBJ databases">
        <title>High-quality-draft genome sequence of Gaiella occulta.</title>
        <authorList>
            <person name="Severino R."/>
            <person name="Froufe H.J.C."/>
            <person name="Rainey F.A."/>
            <person name="Barroso C."/>
            <person name="Albuquerque L."/>
            <person name="Lobo-Da-Cunha A."/>
            <person name="Da Costa M.S."/>
            <person name="Egas C."/>
        </authorList>
    </citation>
    <scope>NUCLEOTIDE SEQUENCE [LARGE SCALE GENOMIC DNA]</scope>
    <source>
        <strain evidence="5 6">F2-233</strain>
    </source>
</reference>
<dbReference type="GO" id="GO:0004601">
    <property type="term" value="F:peroxidase activity"/>
    <property type="evidence" value="ECO:0007669"/>
    <property type="project" value="UniProtKB-KW"/>
</dbReference>
<evidence type="ECO:0000256" key="4">
    <source>
        <dbReference type="SAM" id="MobiDB-lite"/>
    </source>
</evidence>
<dbReference type="Proteomes" id="UP000254134">
    <property type="component" value="Unassembled WGS sequence"/>
</dbReference>
<keyword evidence="6" id="KW-1185">Reference proteome</keyword>
<keyword evidence="3" id="KW-0325">Glycoprotein</keyword>
<evidence type="ECO:0000256" key="2">
    <source>
        <dbReference type="ARBA" id="ARBA00022525"/>
    </source>
</evidence>
<dbReference type="Gene3D" id="2.60.40.2700">
    <property type="match status" value="4"/>
</dbReference>
<keyword evidence="5" id="KW-0560">Oxidoreductase</keyword>
<keyword evidence="2" id="KW-0964">Secreted</keyword>
<accession>A0A7M2YXH4</accession>
<dbReference type="EMBL" id="QQZY01000003">
    <property type="protein sequence ID" value="RDI74833.1"/>
    <property type="molecule type" value="Genomic_DNA"/>
</dbReference>
<dbReference type="PROSITE" id="PS50292">
    <property type="entry name" value="PEROXIDASE_3"/>
    <property type="match status" value="1"/>
</dbReference>
<dbReference type="Gene3D" id="1.10.640.10">
    <property type="entry name" value="Haem peroxidase domain superfamily, animal type"/>
    <property type="match status" value="1"/>
</dbReference>
<evidence type="ECO:0000313" key="6">
    <source>
        <dbReference type="Proteomes" id="UP000254134"/>
    </source>
</evidence>
<comment type="subcellular location">
    <subcellularLocation>
        <location evidence="1">Secreted</location>
    </subcellularLocation>
</comment>
<dbReference type="PANTHER" id="PTHR11475:SF4">
    <property type="entry name" value="CHORION PEROXIDASE"/>
    <property type="match status" value="1"/>
</dbReference>
<dbReference type="Gene3D" id="2.150.10.10">
    <property type="entry name" value="Serralysin-like metalloprotease, C-terminal"/>
    <property type="match status" value="2"/>
</dbReference>
<keyword evidence="5" id="KW-0575">Peroxidase</keyword>
<name>A0A7M2YXH4_9ACTN</name>
<dbReference type="InterPro" id="IPR011049">
    <property type="entry name" value="Serralysin-like_metalloprot_C"/>
</dbReference>
<dbReference type="GO" id="GO:0005576">
    <property type="term" value="C:extracellular region"/>
    <property type="evidence" value="ECO:0007669"/>
    <property type="project" value="UniProtKB-SubCell"/>
</dbReference>
<dbReference type="Pfam" id="PF00353">
    <property type="entry name" value="HemolysinCabind"/>
    <property type="match status" value="5"/>
</dbReference>
<evidence type="ECO:0000256" key="3">
    <source>
        <dbReference type="ARBA" id="ARBA00023180"/>
    </source>
</evidence>
<dbReference type="GO" id="GO:0020037">
    <property type="term" value="F:heme binding"/>
    <property type="evidence" value="ECO:0007669"/>
    <property type="project" value="InterPro"/>
</dbReference>
<dbReference type="Pfam" id="PF03098">
    <property type="entry name" value="An_peroxidase"/>
    <property type="match status" value="2"/>
</dbReference>